<comment type="caution">
    <text evidence="1">The sequence shown here is derived from an EMBL/GenBank/DDBJ whole genome shotgun (WGS) entry which is preliminary data.</text>
</comment>
<dbReference type="RefSeq" id="WP_202380400.1">
    <property type="nucleotide sequence ID" value="NZ_JAESHT010000066.1"/>
</dbReference>
<evidence type="ECO:0000313" key="1">
    <source>
        <dbReference type="EMBL" id="MBL3675862.1"/>
    </source>
</evidence>
<accession>A0ABS1SDS5</accession>
<evidence type="ECO:0000313" key="2">
    <source>
        <dbReference type="Proteomes" id="UP000644749"/>
    </source>
</evidence>
<dbReference type="EMBL" id="JAESHT010000066">
    <property type="protein sequence ID" value="MBL3675862.1"/>
    <property type="molecule type" value="Genomic_DNA"/>
</dbReference>
<dbReference type="Proteomes" id="UP000644749">
    <property type="component" value="Unassembled WGS sequence"/>
</dbReference>
<protein>
    <submittedName>
        <fullName evidence="1">Uncharacterized protein</fullName>
    </submittedName>
</protein>
<reference evidence="1 2" key="1">
    <citation type="submission" date="2021-01" db="EMBL/GenBank/DDBJ databases">
        <title>011410 draft genome.</title>
        <authorList>
            <person name="Lang L."/>
        </authorList>
    </citation>
    <scope>NUCLEOTIDE SEQUENCE [LARGE SCALE GENOMIC DNA]</scope>
    <source>
        <strain evidence="1 2">KCTC 42845</strain>
    </source>
</reference>
<organism evidence="1 2">
    <name type="scientific">Paracoccus aerius</name>
    <dbReference type="NCBI Taxonomy" id="1915382"/>
    <lineage>
        <taxon>Bacteria</taxon>
        <taxon>Pseudomonadati</taxon>
        <taxon>Pseudomonadota</taxon>
        <taxon>Alphaproteobacteria</taxon>
        <taxon>Rhodobacterales</taxon>
        <taxon>Paracoccaceae</taxon>
        <taxon>Paracoccus</taxon>
    </lineage>
</organism>
<name>A0ABS1SDS5_9RHOB</name>
<sequence>MPIELHANLMRLATISSDCRSFAVSVMARPFMAERPPDHDCFVKANHLRKMTQELGWLVRNKGGLTSSPKPGRGLFFSLSLMETAFIK</sequence>
<gene>
    <name evidence="1" type="ORF">JL111_20660</name>
</gene>
<proteinExistence type="predicted"/>
<keyword evidence="2" id="KW-1185">Reference proteome</keyword>